<reference evidence="2" key="2">
    <citation type="submission" date="2020-09" db="EMBL/GenBank/DDBJ databases">
        <authorList>
            <person name="Sun Q."/>
            <person name="Zhou Y."/>
        </authorList>
    </citation>
    <scope>NUCLEOTIDE SEQUENCE</scope>
    <source>
        <strain evidence="2">CGMCC 1.15343</strain>
    </source>
</reference>
<sequence length="170" mass="19758">MSNRARKIFILVTVIIPFLIYCVVYYTPMLKNAPFKSAEFVSLNYKWGVGKTLDNSYDSATGEYQYLNAKDSLVKTNVKLRKDDIIYLHRKATEIGFWNFPDLIANNAADTISPKILRYELEFKYKRVTKKVVYLSDYSETPKLRDLAVQMKTLVEQTINAADDRYGKKK</sequence>
<dbReference type="RefSeq" id="WP_188625826.1">
    <property type="nucleotide sequence ID" value="NZ_BMIL01000003.1"/>
</dbReference>
<keyword evidence="1" id="KW-0472">Membrane</keyword>
<gene>
    <name evidence="2" type="ORF">GCM10011387_10720</name>
</gene>
<keyword evidence="3" id="KW-1185">Reference proteome</keyword>
<evidence type="ECO:0000256" key="1">
    <source>
        <dbReference type="SAM" id="Phobius"/>
    </source>
</evidence>
<reference evidence="2" key="1">
    <citation type="journal article" date="2014" name="Int. J. Syst. Evol. Microbiol.">
        <title>Complete genome sequence of Corynebacterium casei LMG S-19264T (=DSM 44701T), isolated from a smear-ripened cheese.</title>
        <authorList>
            <consortium name="US DOE Joint Genome Institute (JGI-PGF)"/>
            <person name="Walter F."/>
            <person name="Albersmeier A."/>
            <person name="Kalinowski J."/>
            <person name="Ruckert C."/>
        </authorList>
    </citation>
    <scope>NUCLEOTIDE SEQUENCE</scope>
    <source>
        <strain evidence="2">CGMCC 1.15343</strain>
    </source>
</reference>
<proteinExistence type="predicted"/>
<dbReference type="AlphaFoldDB" id="A0A916U430"/>
<keyword evidence="1" id="KW-0812">Transmembrane</keyword>
<comment type="caution">
    <text evidence="2">The sequence shown here is derived from an EMBL/GenBank/DDBJ whole genome shotgun (WGS) entry which is preliminary data.</text>
</comment>
<name>A0A916U430_9SPHI</name>
<protein>
    <submittedName>
        <fullName evidence="2">Uncharacterized protein</fullName>
    </submittedName>
</protein>
<feature type="transmembrane region" description="Helical" evidence="1">
    <location>
        <begin position="7"/>
        <end position="26"/>
    </location>
</feature>
<keyword evidence="1" id="KW-1133">Transmembrane helix</keyword>
<dbReference type="EMBL" id="BMIL01000003">
    <property type="protein sequence ID" value="GGC58911.1"/>
    <property type="molecule type" value="Genomic_DNA"/>
</dbReference>
<dbReference type="Proteomes" id="UP000651668">
    <property type="component" value="Unassembled WGS sequence"/>
</dbReference>
<accession>A0A916U430</accession>
<evidence type="ECO:0000313" key="2">
    <source>
        <dbReference type="EMBL" id="GGC58911.1"/>
    </source>
</evidence>
<evidence type="ECO:0000313" key="3">
    <source>
        <dbReference type="Proteomes" id="UP000651668"/>
    </source>
</evidence>
<organism evidence="2 3">
    <name type="scientific">Pedobacter quisquiliarum</name>
    <dbReference type="NCBI Taxonomy" id="1834438"/>
    <lineage>
        <taxon>Bacteria</taxon>
        <taxon>Pseudomonadati</taxon>
        <taxon>Bacteroidota</taxon>
        <taxon>Sphingobacteriia</taxon>
        <taxon>Sphingobacteriales</taxon>
        <taxon>Sphingobacteriaceae</taxon>
        <taxon>Pedobacter</taxon>
    </lineage>
</organism>